<organism evidence="2 3">
    <name type="scientific">Stylophora pistillata</name>
    <name type="common">Smooth cauliflower coral</name>
    <dbReference type="NCBI Taxonomy" id="50429"/>
    <lineage>
        <taxon>Eukaryota</taxon>
        <taxon>Metazoa</taxon>
        <taxon>Cnidaria</taxon>
        <taxon>Anthozoa</taxon>
        <taxon>Hexacorallia</taxon>
        <taxon>Scleractinia</taxon>
        <taxon>Astrocoeniina</taxon>
        <taxon>Pocilloporidae</taxon>
        <taxon>Stylophora</taxon>
    </lineage>
</organism>
<feature type="transmembrane region" description="Helical" evidence="1">
    <location>
        <begin position="196"/>
        <end position="217"/>
    </location>
</feature>
<proteinExistence type="predicted"/>
<evidence type="ECO:0000313" key="2">
    <source>
        <dbReference type="EMBL" id="PFX12872.1"/>
    </source>
</evidence>
<evidence type="ECO:0000256" key="1">
    <source>
        <dbReference type="SAM" id="Phobius"/>
    </source>
</evidence>
<keyword evidence="1" id="KW-1133">Transmembrane helix</keyword>
<reference evidence="3" key="1">
    <citation type="journal article" date="2017" name="bioRxiv">
        <title>Comparative analysis of the genomes of Stylophora pistillata and Acropora digitifera provides evidence for extensive differences between species of corals.</title>
        <authorList>
            <person name="Voolstra C.R."/>
            <person name="Li Y."/>
            <person name="Liew Y.J."/>
            <person name="Baumgarten S."/>
            <person name="Zoccola D."/>
            <person name="Flot J.-F."/>
            <person name="Tambutte S."/>
            <person name="Allemand D."/>
            <person name="Aranda M."/>
        </authorList>
    </citation>
    <scope>NUCLEOTIDE SEQUENCE [LARGE SCALE GENOMIC DNA]</scope>
</reference>
<comment type="caution">
    <text evidence="2">The sequence shown here is derived from an EMBL/GenBank/DDBJ whole genome shotgun (WGS) entry which is preliminary data.</text>
</comment>
<dbReference type="EMBL" id="LSMT01001148">
    <property type="protein sequence ID" value="PFX12872.1"/>
    <property type="molecule type" value="Genomic_DNA"/>
</dbReference>
<keyword evidence="3" id="KW-1185">Reference proteome</keyword>
<name>A0A2B4R9G4_STYPI</name>
<sequence>MPEFGKFVNKTISSILLSDVFPGVAIVYSSSPSCFSISRVQHLTSRQALTLDDVDDLTPIYIACTTVNRWRRTPSPRELHYEVLIMSPHGIERIDRSPDEQELHGKLLPEDIYLSDAAARSNAAVSYDMGVQQSDEAPSRDLKVILELSVGASIVADQSYDVSLEKSNLPVLIEFIRLVPLALILTLFAKIDQETILVAGMLIDFGICLIFSLLALVPTGG</sequence>
<evidence type="ECO:0000313" key="3">
    <source>
        <dbReference type="Proteomes" id="UP000225706"/>
    </source>
</evidence>
<keyword evidence="1" id="KW-0812">Transmembrane</keyword>
<gene>
    <name evidence="2" type="ORF">AWC38_SpisGene23100</name>
</gene>
<keyword evidence="1" id="KW-0472">Membrane</keyword>
<protein>
    <submittedName>
        <fullName evidence="2">Uncharacterized protein</fullName>
    </submittedName>
</protein>
<dbReference type="Proteomes" id="UP000225706">
    <property type="component" value="Unassembled WGS sequence"/>
</dbReference>
<dbReference type="AlphaFoldDB" id="A0A2B4R9G4"/>
<accession>A0A2B4R9G4</accession>